<evidence type="ECO:0000313" key="3">
    <source>
        <dbReference type="Proteomes" id="UP001596548"/>
    </source>
</evidence>
<keyword evidence="1" id="KW-1133">Transmembrane helix</keyword>
<evidence type="ECO:0008006" key="4">
    <source>
        <dbReference type="Google" id="ProtNLM"/>
    </source>
</evidence>
<reference evidence="3" key="1">
    <citation type="journal article" date="2019" name="Int. J. Syst. Evol. Microbiol.">
        <title>The Global Catalogue of Microorganisms (GCM) 10K type strain sequencing project: providing services to taxonomists for standard genome sequencing and annotation.</title>
        <authorList>
            <consortium name="The Broad Institute Genomics Platform"/>
            <consortium name="The Broad Institute Genome Sequencing Center for Infectious Disease"/>
            <person name="Wu L."/>
            <person name="Ma J."/>
        </authorList>
    </citation>
    <scope>NUCLEOTIDE SEQUENCE [LARGE SCALE GENOMIC DNA]</scope>
    <source>
        <strain evidence="3">XZYJT-10</strain>
    </source>
</reference>
<dbReference type="InterPro" id="IPR012902">
    <property type="entry name" value="N_methyl_site"/>
</dbReference>
<evidence type="ECO:0000256" key="1">
    <source>
        <dbReference type="SAM" id="Phobius"/>
    </source>
</evidence>
<proteinExistence type="predicted"/>
<sequence length="210" mass="22681">MSDDAAATPADEGYSLIEVIVATGFMLMVLMMVAGGLSLIYSDFNRADELGNARDQIGNSFRRLDKELRYATWVKAGGPPGRPYYLKYATTTDCRQLVFKDHTLTLSKWAPASTTAGAPTTIATDLTAIEGIDPFTVYEPGQQPYATPNSEASGIGAGVGSEYELEHYQIRLRFLGQVGRTSLPLDVLFTAQNTTRNTPENNPCANGGLS</sequence>
<protein>
    <recommendedName>
        <fullName evidence="4">Prepilin-type N-terminal cleavage/methylation domain-containing protein</fullName>
    </recommendedName>
</protein>
<accession>A0ABW2HPA1</accession>
<keyword evidence="1" id="KW-0472">Membrane</keyword>
<gene>
    <name evidence="2" type="ORF">ACFQS1_11515</name>
</gene>
<name>A0ABW2HPA1_9ACTN</name>
<dbReference type="RefSeq" id="WP_378966760.1">
    <property type="nucleotide sequence ID" value="NZ_JBHTBJ010000006.1"/>
</dbReference>
<keyword evidence="1" id="KW-0812">Transmembrane</keyword>
<dbReference type="Proteomes" id="UP001596548">
    <property type="component" value="Unassembled WGS sequence"/>
</dbReference>
<dbReference type="EMBL" id="JBHTBJ010000006">
    <property type="protein sequence ID" value="MFC7274611.1"/>
    <property type="molecule type" value="Genomic_DNA"/>
</dbReference>
<feature type="transmembrane region" description="Helical" evidence="1">
    <location>
        <begin position="20"/>
        <end position="41"/>
    </location>
</feature>
<evidence type="ECO:0000313" key="2">
    <source>
        <dbReference type="EMBL" id="MFC7274611.1"/>
    </source>
</evidence>
<dbReference type="PROSITE" id="PS00409">
    <property type="entry name" value="PROKAR_NTER_METHYL"/>
    <property type="match status" value="1"/>
</dbReference>
<organism evidence="2 3">
    <name type="scientific">Paractinoplanes rhizophilus</name>
    <dbReference type="NCBI Taxonomy" id="1416877"/>
    <lineage>
        <taxon>Bacteria</taxon>
        <taxon>Bacillati</taxon>
        <taxon>Actinomycetota</taxon>
        <taxon>Actinomycetes</taxon>
        <taxon>Micromonosporales</taxon>
        <taxon>Micromonosporaceae</taxon>
        <taxon>Paractinoplanes</taxon>
    </lineage>
</organism>
<keyword evidence="3" id="KW-1185">Reference proteome</keyword>
<comment type="caution">
    <text evidence="2">The sequence shown here is derived from an EMBL/GenBank/DDBJ whole genome shotgun (WGS) entry which is preliminary data.</text>
</comment>